<evidence type="ECO:0000256" key="1">
    <source>
        <dbReference type="ARBA" id="ARBA00005417"/>
    </source>
</evidence>
<dbReference type="Gene3D" id="3.40.50.300">
    <property type="entry name" value="P-loop containing nucleotide triphosphate hydrolases"/>
    <property type="match status" value="1"/>
</dbReference>
<sequence>MKHTIEIKDLNFGYDKQLVLENINLTYDSKDFLAIIGPNGGGKSTLLKLMLGLISPQSGEIRLFGQKPQNISKFIGYVPQNFLSNQSFPMRVIEVVLMGLLDKKMFGFYSKSERAQAEGALESVGMAGFSEQRIGELSGGQRQRVYIARALCANAKILMLDEPTASIDTKGQAEIYAILKQINSHGIGVVLVSHDLNIALNYATKVAYVSKNLYLHDISPQIMKRDFIEHLVHEHNHFCDVEVAIGECVCEHEKTQGEISSVSEQRPATMKFNIFKGRYDG</sequence>
<dbReference type="InterPro" id="IPR027417">
    <property type="entry name" value="P-loop_NTPase"/>
</dbReference>
<evidence type="ECO:0000256" key="4">
    <source>
        <dbReference type="ARBA" id="ARBA00022840"/>
    </source>
</evidence>
<name>A7GW26_CAMC5</name>
<dbReference type="SUPFAM" id="SSF52540">
    <property type="entry name" value="P-loop containing nucleoside triphosphate hydrolases"/>
    <property type="match status" value="1"/>
</dbReference>
<dbReference type="GO" id="GO:0005524">
    <property type="term" value="F:ATP binding"/>
    <property type="evidence" value="ECO:0007669"/>
    <property type="project" value="UniProtKB-KW"/>
</dbReference>
<reference evidence="6" key="1">
    <citation type="submission" date="2016-07" db="EMBL/GenBank/DDBJ databases">
        <title>Comparative genomics of the Campylobacter concisus group.</title>
        <authorList>
            <person name="Miller W.G."/>
            <person name="Yee E."/>
            <person name="Chapman M.H."/>
            <person name="Huynh S."/>
            <person name="Bono J.L."/>
            <person name="On S.L.W."/>
            <person name="StLeger J."/>
            <person name="Foster G."/>
            <person name="Parker C.T."/>
        </authorList>
    </citation>
    <scope>NUCLEOTIDE SEQUENCE</scope>
    <source>
        <strain evidence="6">525.92</strain>
    </source>
</reference>
<dbReference type="CDD" id="cd03235">
    <property type="entry name" value="ABC_Metallic_Cations"/>
    <property type="match status" value="1"/>
</dbReference>
<accession>A7GW26</accession>
<keyword evidence="7" id="KW-1185">Reference proteome</keyword>
<dbReference type="SMART" id="SM00382">
    <property type="entry name" value="AAA"/>
    <property type="match status" value="1"/>
</dbReference>
<dbReference type="KEGG" id="ccv:CCV52592_0097"/>
<evidence type="ECO:0000313" key="6">
    <source>
        <dbReference type="EMBL" id="EAT99507.1"/>
    </source>
</evidence>
<evidence type="ECO:0000256" key="2">
    <source>
        <dbReference type="ARBA" id="ARBA00022448"/>
    </source>
</evidence>
<dbReference type="InterPro" id="IPR003593">
    <property type="entry name" value="AAA+_ATPase"/>
</dbReference>
<dbReference type="InterPro" id="IPR050153">
    <property type="entry name" value="Metal_Ion_Import_ABC"/>
</dbReference>
<dbReference type="GO" id="GO:0016887">
    <property type="term" value="F:ATP hydrolysis activity"/>
    <property type="evidence" value="ECO:0007669"/>
    <property type="project" value="InterPro"/>
</dbReference>
<dbReference type="Pfam" id="PF00005">
    <property type="entry name" value="ABC_tran"/>
    <property type="match status" value="1"/>
</dbReference>
<keyword evidence="2" id="KW-0813">Transport</keyword>
<keyword evidence="3" id="KW-0547">Nucleotide-binding</keyword>
<keyword evidence="4 6" id="KW-0067">ATP-binding</keyword>
<organism evidence="6 7">
    <name type="scientific">Campylobacter curvus (strain 525.92)</name>
    <dbReference type="NCBI Taxonomy" id="360105"/>
    <lineage>
        <taxon>Bacteria</taxon>
        <taxon>Pseudomonadati</taxon>
        <taxon>Campylobacterota</taxon>
        <taxon>Epsilonproteobacteria</taxon>
        <taxon>Campylobacterales</taxon>
        <taxon>Campylobacteraceae</taxon>
        <taxon>Campylobacter</taxon>
    </lineage>
</organism>
<evidence type="ECO:0000313" key="7">
    <source>
        <dbReference type="Proteomes" id="UP000006380"/>
    </source>
</evidence>
<dbReference type="AlphaFoldDB" id="A7GW26"/>
<protein>
    <submittedName>
        <fullName evidence="6">Metal ion ABC transporter, ATP-binding protein</fullName>
    </submittedName>
</protein>
<dbReference type="InterPro" id="IPR003439">
    <property type="entry name" value="ABC_transporter-like_ATP-bd"/>
</dbReference>
<dbReference type="PANTHER" id="PTHR42734:SF17">
    <property type="entry name" value="METAL TRANSPORT SYSTEM ATP-BINDING PROTEIN TM_0124-RELATED"/>
    <property type="match status" value="1"/>
</dbReference>
<evidence type="ECO:0000256" key="3">
    <source>
        <dbReference type="ARBA" id="ARBA00022741"/>
    </source>
</evidence>
<dbReference type="RefSeq" id="WP_011991694.1">
    <property type="nucleotide sequence ID" value="NC_009715.2"/>
</dbReference>
<gene>
    <name evidence="6" type="ORF">CCV52592_0097</name>
</gene>
<dbReference type="STRING" id="360105.CCV52592_0097"/>
<feature type="domain" description="ABC transporter" evidence="5">
    <location>
        <begin position="5"/>
        <end position="236"/>
    </location>
</feature>
<dbReference type="FunFam" id="3.40.50.300:FF:000134">
    <property type="entry name" value="Iron-enterobactin ABC transporter ATP-binding protein"/>
    <property type="match status" value="1"/>
</dbReference>
<evidence type="ECO:0000259" key="5">
    <source>
        <dbReference type="PROSITE" id="PS50893"/>
    </source>
</evidence>
<comment type="similarity">
    <text evidence="1">Belongs to the ABC transporter superfamily.</text>
</comment>
<dbReference type="PROSITE" id="PS50893">
    <property type="entry name" value="ABC_TRANSPORTER_2"/>
    <property type="match status" value="1"/>
</dbReference>
<dbReference type="OrthoDB" id="9806726at2"/>
<dbReference type="EMBL" id="CP000767">
    <property type="protein sequence ID" value="EAT99507.1"/>
    <property type="molecule type" value="Genomic_DNA"/>
</dbReference>
<proteinExistence type="inferred from homology"/>
<dbReference type="HOGENOM" id="CLU_000604_1_11_7"/>
<dbReference type="PANTHER" id="PTHR42734">
    <property type="entry name" value="METAL TRANSPORT SYSTEM ATP-BINDING PROTEIN TM_0124-RELATED"/>
    <property type="match status" value="1"/>
</dbReference>
<dbReference type="Proteomes" id="UP000006380">
    <property type="component" value="Chromosome"/>
</dbReference>